<protein>
    <submittedName>
        <fullName evidence="1">Uu.00g142850.m01.CDS01</fullName>
    </submittedName>
</protein>
<dbReference type="EMBL" id="CAUWAG010000012">
    <property type="protein sequence ID" value="CAJ2509259.1"/>
    <property type="molecule type" value="Genomic_DNA"/>
</dbReference>
<keyword evidence="2" id="KW-1185">Reference proteome</keyword>
<reference evidence="1" key="1">
    <citation type="submission" date="2023-10" db="EMBL/GenBank/DDBJ databases">
        <authorList>
            <person name="Hackl T."/>
        </authorList>
    </citation>
    <scope>NUCLEOTIDE SEQUENCE</scope>
</reference>
<comment type="caution">
    <text evidence="1">The sequence shown here is derived from an EMBL/GenBank/DDBJ whole genome shotgun (WGS) entry which is preliminary data.</text>
</comment>
<gene>
    <name evidence="1" type="ORF">KHLLAP_LOCUS9727</name>
</gene>
<dbReference type="AlphaFoldDB" id="A0AAI8YLM7"/>
<name>A0AAI8YLM7_9PEZI</name>
<organism evidence="1 2">
    <name type="scientific">Anthostomella pinea</name>
    <dbReference type="NCBI Taxonomy" id="933095"/>
    <lineage>
        <taxon>Eukaryota</taxon>
        <taxon>Fungi</taxon>
        <taxon>Dikarya</taxon>
        <taxon>Ascomycota</taxon>
        <taxon>Pezizomycotina</taxon>
        <taxon>Sordariomycetes</taxon>
        <taxon>Xylariomycetidae</taxon>
        <taxon>Xylariales</taxon>
        <taxon>Xylariaceae</taxon>
        <taxon>Anthostomella</taxon>
    </lineage>
</organism>
<proteinExistence type="predicted"/>
<accession>A0AAI8YLM7</accession>
<evidence type="ECO:0000313" key="1">
    <source>
        <dbReference type="EMBL" id="CAJ2509259.1"/>
    </source>
</evidence>
<evidence type="ECO:0000313" key="2">
    <source>
        <dbReference type="Proteomes" id="UP001295740"/>
    </source>
</evidence>
<sequence length="165" mass="18177">MPACIRLGIEAAADTQSALALQHARQRCVKSADGTQPRIMLRTYLARSTAAALLLSRQQRPADPRSWAQTQRYARRRALEGLETETGAAMRLRGTRLNASCDYPTDTHLTFAVSRQWWTSAHRIESVVAATAAKGVPSGIFTPSSAEKQKRTLHVLDLKVVRPLA</sequence>
<dbReference type="Proteomes" id="UP001295740">
    <property type="component" value="Unassembled WGS sequence"/>
</dbReference>